<reference evidence="1" key="1">
    <citation type="journal article" date="2014" name="Front. Microbiol.">
        <title>High frequency of phylogenetically diverse reductive dehalogenase-homologous genes in deep subseafloor sedimentary metagenomes.</title>
        <authorList>
            <person name="Kawai M."/>
            <person name="Futagami T."/>
            <person name="Toyoda A."/>
            <person name="Takaki Y."/>
            <person name="Nishi S."/>
            <person name="Hori S."/>
            <person name="Arai W."/>
            <person name="Tsubouchi T."/>
            <person name="Morono Y."/>
            <person name="Uchiyama I."/>
            <person name="Ito T."/>
            <person name="Fujiyama A."/>
            <person name="Inagaki F."/>
            <person name="Takami H."/>
        </authorList>
    </citation>
    <scope>NUCLEOTIDE SEQUENCE</scope>
    <source>
        <strain evidence="1">Expedition CK06-06</strain>
    </source>
</reference>
<dbReference type="InterPro" id="IPR036102">
    <property type="entry name" value="OsmC/Ohrsf"/>
</dbReference>
<dbReference type="InterPro" id="IPR015946">
    <property type="entry name" value="KH_dom-like_a/b"/>
</dbReference>
<name>X0X9E4_9ZZZZ</name>
<comment type="caution">
    <text evidence="1">The sequence shown here is derived from an EMBL/GenBank/DDBJ whole genome shotgun (WGS) entry which is preliminary data.</text>
</comment>
<dbReference type="InterPro" id="IPR003718">
    <property type="entry name" value="OsmC/Ohr_fam"/>
</dbReference>
<accession>X0X9E4</accession>
<sequence length="88" mass="9723">MGTLAMVLAGKKIRTFKDQFKATVTGDIEDVAGVLKITRINVGYWLKVPKEKRKDATEALNTYLKLCPGAQSVIGCIDISHELIMEDL</sequence>
<protein>
    <recommendedName>
        <fullName evidence="2">OsmC family protein</fullName>
    </recommendedName>
</protein>
<organism evidence="1">
    <name type="scientific">marine sediment metagenome</name>
    <dbReference type="NCBI Taxonomy" id="412755"/>
    <lineage>
        <taxon>unclassified sequences</taxon>
        <taxon>metagenomes</taxon>
        <taxon>ecological metagenomes</taxon>
    </lineage>
</organism>
<dbReference type="AlphaFoldDB" id="X0X9E4"/>
<evidence type="ECO:0008006" key="2">
    <source>
        <dbReference type="Google" id="ProtNLM"/>
    </source>
</evidence>
<proteinExistence type="predicted"/>
<evidence type="ECO:0000313" key="1">
    <source>
        <dbReference type="EMBL" id="GAG21561.1"/>
    </source>
</evidence>
<dbReference type="Pfam" id="PF02566">
    <property type="entry name" value="OsmC"/>
    <property type="match status" value="1"/>
</dbReference>
<dbReference type="EMBL" id="BARS01033057">
    <property type="protein sequence ID" value="GAG21561.1"/>
    <property type="molecule type" value="Genomic_DNA"/>
</dbReference>
<gene>
    <name evidence="1" type="ORF">S01H1_51237</name>
</gene>
<dbReference type="Gene3D" id="3.30.300.20">
    <property type="match status" value="1"/>
</dbReference>
<dbReference type="SUPFAM" id="SSF82784">
    <property type="entry name" value="OsmC-like"/>
    <property type="match status" value="1"/>
</dbReference>